<dbReference type="Pfam" id="PF00440">
    <property type="entry name" value="TetR_N"/>
    <property type="match status" value="1"/>
</dbReference>
<keyword evidence="1 2" id="KW-0238">DNA-binding</keyword>
<dbReference type="Gene3D" id="1.10.357.10">
    <property type="entry name" value="Tetracycline Repressor, domain 2"/>
    <property type="match status" value="1"/>
</dbReference>
<evidence type="ECO:0000256" key="2">
    <source>
        <dbReference type="PROSITE-ProRule" id="PRU00335"/>
    </source>
</evidence>
<comment type="caution">
    <text evidence="4">The sequence shown here is derived from an EMBL/GenBank/DDBJ whole genome shotgun (WGS) entry which is preliminary data.</text>
</comment>
<dbReference type="PROSITE" id="PS50977">
    <property type="entry name" value="HTH_TETR_2"/>
    <property type="match status" value="1"/>
</dbReference>
<dbReference type="InterPro" id="IPR041483">
    <property type="entry name" value="TetR_C_34"/>
</dbReference>
<feature type="DNA-binding region" description="H-T-H motif" evidence="2">
    <location>
        <begin position="37"/>
        <end position="56"/>
    </location>
</feature>
<feature type="domain" description="HTH tetR-type" evidence="3">
    <location>
        <begin position="14"/>
        <end position="74"/>
    </location>
</feature>
<evidence type="ECO:0000313" key="5">
    <source>
        <dbReference type="Proteomes" id="UP001551482"/>
    </source>
</evidence>
<dbReference type="InterPro" id="IPR001647">
    <property type="entry name" value="HTH_TetR"/>
</dbReference>
<dbReference type="RefSeq" id="WP_358352512.1">
    <property type="nucleotide sequence ID" value="NZ_JBEZFP010000022.1"/>
</dbReference>
<name>A0ABV3DEF6_9ACTN</name>
<proteinExistence type="predicted"/>
<dbReference type="InterPro" id="IPR009057">
    <property type="entry name" value="Homeodomain-like_sf"/>
</dbReference>
<dbReference type="Pfam" id="PF17929">
    <property type="entry name" value="TetR_C_34"/>
    <property type="match status" value="1"/>
</dbReference>
<keyword evidence="5" id="KW-1185">Reference proteome</keyword>
<dbReference type="SUPFAM" id="SSF46689">
    <property type="entry name" value="Homeodomain-like"/>
    <property type="match status" value="1"/>
</dbReference>
<gene>
    <name evidence="4" type="ORF">AB0C36_11470</name>
</gene>
<dbReference type="Proteomes" id="UP001551482">
    <property type="component" value="Unassembled WGS sequence"/>
</dbReference>
<organism evidence="4 5">
    <name type="scientific">Streptodolium elevatio</name>
    <dbReference type="NCBI Taxonomy" id="3157996"/>
    <lineage>
        <taxon>Bacteria</taxon>
        <taxon>Bacillati</taxon>
        <taxon>Actinomycetota</taxon>
        <taxon>Actinomycetes</taxon>
        <taxon>Kitasatosporales</taxon>
        <taxon>Streptomycetaceae</taxon>
        <taxon>Streptodolium</taxon>
    </lineage>
</organism>
<evidence type="ECO:0000256" key="1">
    <source>
        <dbReference type="ARBA" id="ARBA00023125"/>
    </source>
</evidence>
<accession>A0ABV3DEF6</accession>
<protein>
    <submittedName>
        <fullName evidence="4">TetR family transcriptional regulator</fullName>
    </submittedName>
</protein>
<evidence type="ECO:0000313" key="4">
    <source>
        <dbReference type="EMBL" id="MEU8134120.1"/>
    </source>
</evidence>
<sequence length="225" mass="24526">MTTFQRARSDEQREIRRRAILDTASAMLAEMPVSQVSLNELSRRVGLAKSNVLRYFESREAVLLELLDVALREWLEQYEAELTAAVAPGTPPTRRAREIAAVTAETLAARPVLCDLISSQAAVLERNVSAEVAATYKHSTIANVGILVRILGTHLPELGEEDTFQFGAATVLVAGSVWTHAHPSAAMLAAYEADPELAAIRLDFTDTMRGALEVFLRGLLARAAD</sequence>
<dbReference type="EMBL" id="JBEZFP010000022">
    <property type="protein sequence ID" value="MEU8134120.1"/>
    <property type="molecule type" value="Genomic_DNA"/>
</dbReference>
<evidence type="ECO:0000259" key="3">
    <source>
        <dbReference type="PROSITE" id="PS50977"/>
    </source>
</evidence>
<reference evidence="4 5" key="1">
    <citation type="submission" date="2024-06" db="EMBL/GenBank/DDBJ databases">
        <title>The Natural Products Discovery Center: Release of the First 8490 Sequenced Strains for Exploring Actinobacteria Biosynthetic Diversity.</title>
        <authorList>
            <person name="Kalkreuter E."/>
            <person name="Kautsar S.A."/>
            <person name="Yang D."/>
            <person name="Bader C.D."/>
            <person name="Teijaro C.N."/>
            <person name="Fluegel L."/>
            <person name="Davis C.M."/>
            <person name="Simpson J.R."/>
            <person name="Lauterbach L."/>
            <person name="Steele A.D."/>
            <person name="Gui C."/>
            <person name="Meng S."/>
            <person name="Li G."/>
            <person name="Viehrig K."/>
            <person name="Ye F."/>
            <person name="Su P."/>
            <person name="Kiefer A.F."/>
            <person name="Nichols A."/>
            <person name="Cepeda A.J."/>
            <person name="Yan W."/>
            <person name="Fan B."/>
            <person name="Jiang Y."/>
            <person name="Adhikari A."/>
            <person name="Zheng C.-J."/>
            <person name="Schuster L."/>
            <person name="Cowan T.M."/>
            <person name="Smanski M.J."/>
            <person name="Chevrette M.G."/>
            <person name="De Carvalho L.P.S."/>
            <person name="Shen B."/>
        </authorList>
    </citation>
    <scope>NUCLEOTIDE SEQUENCE [LARGE SCALE GENOMIC DNA]</scope>
    <source>
        <strain evidence="4 5">NPDC048946</strain>
    </source>
</reference>